<dbReference type="GO" id="GO:0044718">
    <property type="term" value="P:siderophore transmembrane transport"/>
    <property type="evidence" value="ECO:0007669"/>
    <property type="project" value="TreeGrafter"/>
</dbReference>
<evidence type="ECO:0000256" key="8">
    <source>
        <dbReference type="ARBA" id="ARBA00023170"/>
    </source>
</evidence>
<dbReference type="InterPro" id="IPR039426">
    <property type="entry name" value="TonB-dep_rcpt-like"/>
</dbReference>
<dbReference type="PROSITE" id="PS52016">
    <property type="entry name" value="TONB_DEPENDENT_REC_3"/>
    <property type="match status" value="1"/>
</dbReference>
<dbReference type="OrthoDB" id="9760333at2"/>
<evidence type="ECO:0000256" key="9">
    <source>
        <dbReference type="ARBA" id="ARBA00023237"/>
    </source>
</evidence>
<dbReference type="InterPro" id="IPR037066">
    <property type="entry name" value="Plug_dom_sf"/>
</dbReference>
<dbReference type="EMBL" id="CP000482">
    <property type="protein sequence ID" value="ABK99156.1"/>
    <property type="molecule type" value="Genomic_DNA"/>
</dbReference>
<evidence type="ECO:0000256" key="10">
    <source>
        <dbReference type="PROSITE-ProRule" id="PRU01360"/>
    </source>
</evidence>
<name>A1AP86_PELPD</name>
<organism evidence="15 16">
    <name type="scientific">Pelobacter propionicus (strain DSM 2379 / NBRC 103807 / OttBd1)</name>
    <dbReference type="NCBI Taxonomy" id="338966"/>
    <lineage>
        <taxon>Bacteria</taxon>
        <taxon>Pseudomonadati</taxon>
        <taxon>Thermodesulfobacteriota</taxon>
        <taxon>Desulfuromonadia</taxon>
        <taxon>Desulfuromonadales</taxon>
        <taxon>Desulfuromonadaceae</taxon>
        <taxon>Pelobacter</taxon>
    </lineage>
</organism>
<dbReference type="GO" id="GO:0015344">
    <property type="term" value="F:siderophore uptake transmembrane transporter activity"/>
    <property type="evidence" value="ECO:0007669"/>
    <property type="project" value="TreeGrafter"/>
</dbReference>
<evidence type="ECO:0000256" key="4">
    <source>
        <dbReference type="ARBA" id="ARBA00022692"/>
    </source>
</evidence>
<keyword evidence="7 10" id="KW-0472">Membrane</keyword>
<dbReference type="RefSeq" id="WP_011735446.1">
    <property type="nucleotide sequence ID" value="NC_008609.1"/>
</dbReference>
<keyword evidence="8 15" id="KW-0675">Receptor</keyword>
<keyword evidence="4 10" id="KW-0812">Transmembrane</keyword>
<keyword evidence="5 12" id="KW-0732">Signal</keyword>
<dbReference type="STRING" id="338966.Ppro_1541"/>
<comment type="similarity">
    <text evidence="10 11">Belongs to the TonB-dependent receptor family.</text>
</comment>
<accession>A1AP86</accession>
<dbReference type="GO" id="GO:0009279">
    <property type="term" value="C:cell outer membrane"/>
    <property type="evidence" value="ECO:0007669"/>
    <property type="project" value="UniProtKB-SubCell"/>
</dbReference>
<dbReference type="Pfam" id="PF07715">
    <property type="entry name" value="Plug"/>
    <property type="match status" value="1"/>
</dbReference>
<feature type="domain" description="TonB-dependent receptor-like beta-barrel" evidence="13">
    <location>
        <begin position="235"/>
        <end position="639"/>
    </location>
</feature>
<dbReference type="Proteomes" id="UP000006732">
    <property type="component" value="Chromosome"/>
</dbReference>
<evidence type="ECO:0000256" key="12">
    <source>
        <dbReference type="SAM" id="SignalP"/>
    </source>
</evidence>
<comment type="subcellular location">
    <subcellularLocation>
        <location evidence="1 10">Cell outer membrane</location>
        <topology evidence="1 10">Multi-pass membrane protein</topology>
    </subcellularLocation>
</comment>
<dbReference type="CDD" id="cd01347">
    <property type="entry name" value="ligand_gated_channel"/>
    <property type="match status" value="1"/>
</dbReference>
<evidence type="ECO:0000256" key="3">
    <source>
        <dbReference type="ARBA" id="ARBA00022452"/>
    </source>
</evidence>
<dbReference type="HOGENOM" id="CLU_008287_18_0_7"/>
<keyword evidence="9 10" id="KW-0998">Cell outer membrane</keyword>
<dbReference type="PANTHER" id="PTHR30069">
    <property type="entry name" value="TONB-DEPENDENT OUTER MEMBRANE RECEPTOR"/>
    <property type="match status" value="1"/>
</dbReference>
<dbReference type="AlphaFoldDB" id="A1AP86"/>
<evidence type="ECO:0000256" key="5">
    <source>
        <dbReference type="ARBA" id="ARBA00022729"/>
    </source>
</evidence>
<dbReference type="eggNOG" id="COG4206">
    <property type="taxonomic scope" value="Bacteria"/>
</dbReference>
<dbReference type="SUPFAM" id="SSF56935">
    <property type="entry name" value="Porins"/>
    <property type="match status" value="1"/>
</dbReference>
<dbReference type="InterPro" id="IPR000531">
    <property type="entry name" value="Beta-barrel_TonB"/>
</dbReference>
<keyword evidence="6 11" id="KW-0798">TonB box</keyword>
<dbReference type="PANTHER" id="PTHR30069:SF29">
    <property type="entry name" value="HEMOGLOBIN AND HEMOGLOBIN-HAPTOGLOBIN-BINDING PROTEIN 1-RELATED"/>
    <property type="match status" value="1"/>
</dbReference>
<sequence>MNTKITVGAVCLAACGLLAPQHSVLAAQQGDEDTEAYNLGEIVVSGKTEGVQAAETVHTVTAEDIRSMNATTLDQAISLLPGVNVRIGPEGVPRIDVRGFRTRHVILLLNGVPLNSALDGQFDPTTIPTENIAMIKMTSGASSVLYGQGGLGGVINIITKKGSKDISGMVSAETGDHYPYLVRSSLAAKKDAFDFFISGSSTDVDGFPLSDSFDKTSVQDSDYRKNSDRERHNVLGTIGYNPNDDLSLGFTFTYNQGEYGKPPGTIDNNKDPFASTPKYERIESYEGLSLQLAGDYRFTDKLNLRGWAYRNQLHMQDYLYADADYDSFTKKSSFKERVRTTIHGISLQPRYDFGAAGTLTFSTINEWDQWKNDGLTSSANNKPLDTSRDESKQYSVHTLAAEYELSPLEGLGLVAGYGHHWQAREHSSDNDYSVNAGIHYDILKDTRLKFSFNRNIRFPTLGDLYGLSEGNPDLDTERSLTFEGGVEQKLPFNSRISLIGFHTEVKDLIQKDKTTDTNMNVSKVVYDGFEIAAATQFTKNILLRASYTYLDSKVKDDSEKEQLQYTPHDKFTFEGKYDFDCGFTPYVSVQYVANQYFYTKDTAATFDKGKLNDYVLLNVKLSQRFFDNRFTTYFGVNNIFDENYETSYGYPQAGRFIYGGIELRI</sequence>
<dbReference type="InterPro" id="IPR012910">
    <property type="entry name" value="Plug_dom"/>
</dbReference>
<dbReference type="Pfam" id="PF00593">
    <property type="entry name" value="TonB_dep_Rec_b-barrel"/>
    <property type="match status" value="1"/>
</dbReference>
<evidence type="ECO:0000256" key="7">
    <source>
        <dbReference type="ARBA" id="ARBA00023136"/>
    </source>
</evidence>
<dbReference type="KEGG" id="ppd:Ppro_1541"/>
<evidence type="ECO:0000256" key="11">
    <source>
        <dbReference type="RuleBase" id="RU003357"/>
    </source>
</evidence>
<dbReference type="Gene3D" id="2.170.130.10">
    <property type="entry name" value="TonB-dependent receptor, plug domain"/>
    <property type="match status" value="1"/>
</dbReference>
<evidence type="ECO:0000259" key="14">
    <source>
        <dbReference type="Pfam" id="PF07715"/>
    </source>
</evidence>
<reference evidence="15 16" key="1">
    <citation type="submission" date="2006-10" db="EMBL/GenBank/DDBJ databases">
        <title>Complete sequence of chromosome of Pelobacter propionicus DSM 2379.</title>
        <authorList>
            <consortium name="US DOE Joint Genome Institute"/>
            <person name="Copeland A."/>
            <person name="Lucas S."/>
            <person name="Lapidus A."/>
            <person name="Barry K."/>
            <person name="Detter J.C."/>
            <person name="Glavina del Rio T."/>
            <person name="Hammon N."/>
            <person name="Israni S."/>
            <person name="Dalin E."/>
            <person name="Tice H."/>
            <person name="Pitluck S."/>
            <person name="Saunders E."/>
            <person name="Brettin T."/>
            <person name="Bruce D."/>
            <person name="Han C."/>
            <person name="Tapia R."/>
            <person name="Schmutz J."/>
            <person name="Larimer F."/>
            <person name="Land M."/>
            <person name="Hauser L."/>
            <person name="Kyrpides N."/>
            <person name="Kim E."/>
            <person name="Lovley D."/>
            <person name="Richardson P."/>
        </authorList>
    </citation>
    <scope>NUCLEOTIDE SEQUENCE [LARGE SCALE GENOMIC DNA]</scope>
    <source>
        <strain evidence="16">DSM 2379 / NBRC 103807 / OttBd1</strain>
    </source>
</reference>
<evidence type="ECO:0000256" key="1">
    <source>
        <dbReference type="ARBA" id="ARBA00004571"/>
    </source>
</evidence>
<proteinExistence type="inferred from homology"/>
<evidence type="ECO:0000313" key="15">
    <source>
        <dbReference type="EMBL" id="ABK99156.1"/>
    </source>
</evidence>
<evidence type="ECO:0000259" key="13">
    <source>
        <dbReference type="Pfam" id="PF00593"/>
    </source>
</evidence>
<feature type="domain" description="TonB-dependent receptor plug" evidence="14">
    <location>
        <begin position="53"/>
        <end position="154"/>
    </location>
</feature>
<keyword evidence="16" id="KW-1185">Reference proteome</keyword>
<gene>
    <name evidence="15" type="ordered locus">Ppro_1541</name>
</gene>
<evidence type="ECO:0000256" key="2">
    <source>
        <dbReference type="ARBA" id="ARBA00022448"/>
    </source>
</evidence>
<dbReference type="InterPro" id="IPR036942">
    <property type="entry name" value="Beta-barrel_TonB_sf"/>
</dbReference>
<protein>
    <submittedName>
        <fullName evidence="15">TonB-dependent receptor</fullName>
    </submittedName>
</protein>
<dbReference type="Gene3D" id="2.40.170.20">
    <property type="entry name" value="TonB-dependent receptor, beta-barrel domain"/>
    <property type="match status" value="1"/>
</dbReference>
<keyword evidence="3 10" id="KW-1134">Transmembrane beta strand</keyword>
<keyword evidence="2 10" id="KW-0813">Transport</keyword>
<evidence type="ECO:0000256" key="6">
    <source>
        <dbReference type="ARBA" id="ARBA00023077"/>
    </source>
</evidence>
<feature type="signal peptide" evidence="12">
    <location>
        <begin position="1"/>
        <end position="26"/>
    </location>
</feature>
<evidence type="ECO:0000313" key="16">
    <source>
        <dbReference type="Proteomes" id="UP000006732"/>
    </source>
</evidence>
<feature type="chain" id="PRO_5002632018" evidence="12">
    <location>
        <begin position="27"/>
        <end position="665"/>
    </location>
</feature>